<keyword evidence="3" id="KW-1185">Reference proteome</keyword>
<sequence>MTVNKDKRQRDKTDNVEEEDHAKAEAFIEGDLTLIMHPKKNQNYQRVEVVYQRDDQVRLEQFFTQFLASQEQTRVQLNELSAGMTKLLRIHGMHVPNSRRDHIIFKETKGNSSSNKDDEYNDEDCRSKECIDLIECNDGHIFDINKPLVFYDNDDVIVEEKVVLGNDGRVLEVTQLTSIPQVLVVVLCDEAPSMKIRDFWDEVEEITPRIYVSTVVDGLVIEVIL</sequence>
<protein>
    <submittedName>
        <fullName evidence="2">Uncharacterized protein</fullName>
    </submittedName>
</protein>
<reference evidence="2 3" key="1">
    <citation type="submission" date="2024-01" db="EMBL/GenBank/DDBJ databases">
        <title>Genome assemblies of Stephania.</title>
        <authorList>
            <person name="Yang L."/>
        </authorList>
    </citation>
    <scope>NUCLEOTIDE SEQUENCE [LARGE SCALE GENOMIC DNA]</scope>
    <source>
        <strain evidence="2">QJT</strain>
        <tissue evidence="2">Leaf</tissue>
    </source>
</reference>
<dbReference type="EMBL" id="JBBNAE010000009">
    <property type="protein sequence ID" value="KAK9096200.1"/>
    <property type="molecule type" value="Genomic_DNA"/>
</dbReference>
<dbReference type="Proteomes" id="UP001417504">
    <property type="component" value="Unassembled WGS sequence"/>
</dbReference>
<evidence type="ECO:0000313" key="3">
    <source>
        <dbReference type="Proteomes" id="UP001417504"/>
    </source>
</evidence>
<dbReference type="AlphaFoldDB" id="A0AAP0EQ24"/>
<evidence type="ECO:0000313" key="2">
    <source>
        <dbReference type="EMBL" id="KAK9096200.1"/>
    </source>
</evidence>
<feature type="region of interest" description="Disordered" evidence="1">
    <location>
        <begin position="1"/>
        <end position="21"/>
    </location>
</feature>
<proteinExistence type="predicted"/>
<gene>
    <name evidence="2" type="ORF">Sjap_021697</name>
</gene>
<comment type="caution">
    <text evidence="2">The sequence shown here is derived from an EMBL/GenBank/DDBJ whole genome shotgun (WGS) entry which is preliminary data.</text>
</comment>
<evidence type="ECO:0000256" key="1">
    <source>
        <dbReference type="SAM" id="MobiDB-lite"/>
    </source>
</evidence>
<organism evidence="2 3">
    <name type="scientific">Stephania japonica</name>
    <dbReference type="NCBI Taxonomy" id="461633"/>
    <lineage>
        <taxon>Eukaryota</taxon>
        <taxon>Viridiplantae</taxon>
        <taxon>Streptophyta</taxon>
        <taxon>Embryophyta</taxon>
        <taxon>Tracheophyta</taxon>
        <taxon>Spermatophyta</taxon>
        <taxon>Magnoliopsida</taxon>
        <taxon>Ranunculales</taxon>
        <taxon>Menispermaceae</taxon>
        <taxon>Menispermoideae</taxon>
        <taxon>Cissampelideae</taxon>
        <taxon>Stephania</taxon>
    </lineage>
</organism>
<name>A0AAP0EQ24_9MAGN</name>
<accession>A0AAP0EQ24</accession>